<evidence type="ECO:0000256" key="1">
    <source>
        <dbReference type="SAM" id="MobiDB-lite"/>
    </source>
</evidence>
<sequence>MSIRLRYRRAPAPSIPGRFAALLAVDIVAFGAPHRDEWAQWRLRHSMYSALQESFRRAALPWRSCHREDRGDGALVVFPSRCHPGPLLGLFPQHLAAVLAAENEGLGGPSRLRLRLALHAGNVYSDRYGVGGHAVNFLFRLLEADAYRSAITGASSDLSLLISAPLLDSTPPGGLRCTPLAIENKETRTTAWLAFPRGPGAALPSRENVPALRLVRAGGLLLPREPVPPYEATPPRGVRAGGFSPALESVLAWEAAPSYRSSLACGPGPRRRPAPARRSVPAREAEAGADLPVPVG</sequence>
<reference evidence="4" key="1">
    <citation type="journal article" date="2019" name="Int. J. Syst. Evol. Microbiol.">
        <title>The Global Catalogue of Microorganisms (GCM) 10K type strain sequencing project: providing services to taxonomists for standard genome sequencing and annotation.</title>
        <authorList>
            <consortium name="The Broad Institute Genomics Platform"/>
            <consortium name="The Broad Institute Genome Sequencing Center for Infectious Disease"/>
            <person name="Wu L."/>
            <person name="Ma J."/>
        </authorList>
    </citation>
    <scope>NUCLEOTIDE SEQUENCE [LARGE SCALE GENOMIC DNA]</scope>
    <source>
        <strain evidence="4">JCM 9377</strain>
    </source>
</reference>
<comment type="caution">
    <text evidence="3">The sequence shown here is derived from an EMBL/GenBank/DDBJ whole genome shotgun (WGS) entry which is preliminary data.</text>
</comment>
<accession>A0ABP6Q3V3</accession>
<dbReference type="RefSeq" id="WP_344823087.1">
    <property type="nucleotide sequence ID" value="NZ_BAAAUV010000003.1"/>
</dbReference>
<dbReference type="Gene3D" id="3.30.70.1230">
    <property type="entry name" value="Nucleotide cyclase"/>
    <property type="match status" value="1"/>
</dbReference>
<dbReference type="SUPFAM" id="SSF55073">
    <property type="entry name" value="Nucleotide cyclase"/>
    <property type="match status" value="1"/>
</dbReference>
<proteinExistence type="predicted"/>
<evidence type="ECO:0000313" key="4">
    <source>
        <dbReference type="Proteomes" id="UP001501237"/>
    </source>
</evidence>
<name>A0ABP6Q3V3_9ACTN</name>
<dbReference type="InterPro" id="IPR029787">
    <property type="entry name" value="Nucleotide_cyclase"/>
</dbReference>
<gene>
    <name evidence="3" type="ORF">GCM10010468_12160</name>
</gene>
<keyword evidence="4" id="KW-1185">Reference proteome</keyword>
<feature type="domain" description="Guanylate cyclase" evidence="2">
    <location>
        <begin position="21"/>
        <end position="142"/>
    </location>
</feature>
<feature type="region of interest" description="Disordered" evidence="1">
    <location>
        <begin position="262"/>
        <end position="296"/>
    </location>
</feature>
<evidence type="ECO:0000313" key="3">
    <source>
        <dbReference type="EMBL" id="GAA3199803.1"/>
    </source>
</evidence>
<evidence type="ECO:0000259" key="2">
    <source>
        <dbReference type="PROSITE" id="PS50125"/>
    </source>
</evidence>
<dbReference type="PROSITE" id="PS50125">
    <property type="entry name" value="GUANYLATE_CYCLASE_2"/>
    <property type="match status" value="1"/>
</dbReference>
<dbReference type="EMBL" id="BAAAUV010000003">
    <property type="protein sequence ID" value="GAA3199803.1"/>
    <property type="molecule type" value="Genomic_DNA"/>
</dbReference>
<dbReference type="Proteomes" id="UP001501237">
    <property type="component" value="Unassembled WGS sequence"/>
</dbReference>
<organism evidence="3 4">
    <name type="scientific">Actinocorallia longicatena</name>
    <dbReference type="NCBI Taxonomy" id="111803"/>
    <lineage>
        <taxon>Bacteria</taxon>
        <taxon>Bacillati</taxon>
        <taxon>Actinomycetota</taxon>
        <taxon>Actinomycetes</taxon>
        <taxon>Streptosporangiales</taxon>
        <taxon>Thermomonosporaceae</taxon>
        <taxon>Actinocorallia</taxon>
    </lineage>
</organism>
<protein>
    <recommendedName>
        <fullName evidence="2">Guanylate cyclase domain-containing protein</fullName>
    </recommendedName>
</protein>
<dbReference type="InterPro" id="IPR001054">
    <property type="entry name" value="A/G_cyclase"/>
</dbReference>